<dbReference type="AlphaFoldDB" id="A0A4Q2JZ51"/>
<evidence type="ECO:0000256" key="4">
    <source>
        <dbReference type="ARBA" id="ARBA00013194"/>
    </source>
</evidence>
<dbReference type="OrthoDB" id="9767721at2"/>
<proteinExistence type="inferred from homology"/>
<dbReference type="GO" id="GO:0005737">
    <property type="term" value="C:cytoplasm"/>
    <property type="evidence" value="ECO:0007669"/>
    <property type="project" value="UniProtKB-SubCell"/>
</dbReference>
<evidence type="ECO:0000256" key="8">
    <source>
        <dbReference type="ARBA" id="ARBA00023186"/>
    </source>
</evidence>
<feature type="domain" description="Trigger factor ribosome-binding bacterial" evidence="12">
    <location>
        <begin position="1"/>
        <end position="145"/>
    </location>
</feature>
<keyword evidence="7" id="KW-0697">Rotamase</keyword>
<evidence type="ECO:0000256" key="6">
    <source>
        <dbReference type="ARBA" id="ARBA00022618"/>
    </source>
</evidence>
<keyword evidence="9" id="KW-0413">Isomerase</keyword>
<accession>A0A4Q2JZ51</accession>
<name>A0A4Q2JZ51_9ACTN</name>
<comment type="caution">
    <text evidence="14">The sequence shown here is derived from an EMBL/GenBank/DDBJ whole genome shotgun (WGS) entry which is preliminary data.</text>
</comment>
<dbReference type="EMBL" id="SDPW01000001">
    <property type="protein sequence ID" value="RXZ53348.1"/>
    <property type="molecule type" value="Genomic_DNA"/>
</dbReference>
<keyword evidence="15" id="KW-1185">Reference proteome</keyword>
<dbReference type="GO" id="GO:0006457">
    <property type="term" value="P:protein folding"/>
    <property type="evidence" value="ECO:0007669"/>
    <property type="project" value="InterPro"/>
</dbReference>
<gene>
    <name evidence="14" type="ORF">ET524_01700</name>
</gene>
<keyword evidence="6" id="KW-0132">Cell division</keyword>
<dbReference type="SUPFAM" id="SSF102735">
    <property type="entry name" value="Trigger factor ribosome-binding domain"/>
    <property type="match status" value="1"/>
</dbReference>
<evidence type="ECO:0000256" key="11">
    <source>
        <dbReference type="ARBA" id="ARBA00029986"/>
    </source>
</evidence>
<dbReference type="InterPro" id="IPR046357">
    <property type="entry name" value="PPIase_dom_sf"/>
</dbReference>
<dbReference type="InterPro" id="IPR005215">
    <property type="entry name" value="Trig_fac"/>
</dbReference>
<dbReference type="Pfam" id="PF05698">
    <property type="entry name" value="Trigger_C"/>
    <property type="match status" value="1"/>
</dbReference>
<dbReference type="Pfam" id="PF05697">
    <property type="entry name" value="Trigger_N"/>
    <property type="match status" value="1"/>
</dbReference>
<protein>
    <recommendedName>
        <fullName evidence="5">Trigger factor</fullName>
        <ecNumber evidence="4">5.2.1.8</ecNumber>
    </recommendedName>
    <alternativeName>
        <fullName evidence="11">PPIase</fullName>
    </alternativeName>
</protein>
<dbReference type="InterPro" id="IPR027304">
    <property type="entry name" value="Trigger_fact/SurA_dom_sf"/>
</dbReference>
<evidence type="ECO:0000256" key="9">
    <source>
        <dbReference type="ARBA" id="ARBA00023235"/>
    </source>
</evidence>
<comment type="similarity">
    <text evidence="3">Belongs to the FKBP-type PPIase family. Tig subfamily.</text>
</comment>
<evidence type="ECO:0000313" key="15">
    <source>
        <dbReference type="Proteomes" id="UP000293345"/>
    </source>
</evidence>
<dbReference type="SUPFAM" id="SSF54534">
    <property type="entry name" value="FKBP-like"/>
    <property type="match status" value="1"/>
</dbReference>
<dbReference type="EC" id="5.2.1.8" evidence="4"/>
<comment type="catalytic activity">
    <reaction evidence="1">
        <text>[protein]-peptidylproline (omega=180) = [protein]-peptidylproline (omega=0)</text>
        <dbReference type="Rhea" id="RHEA:16237"/>
        <dbReference type="Rhea" id="RHEA-COMP:10747"/>
        <dbReference type="Rhea" id="RHEA-COMP:10748"/>
        <dbReference type="ChEBI" id="CHEBI:83833"/>
        <dbReference type="ChEBI" id="CHEBI:83834"/>
        <dbReference type="EC" id="5.2.1.8"/>
    </reaction>
</comment>
<dbReference type="GO" id="GO:0003755">
    <property type="term" value="F:peptidyl-prolyl cis-trans isomerase activity"/>
    <property type="evidence" value="ECO:0007669"/>
    <property type="project" value="UniProtKB-KW"/>
</dbReference>
<feature type="domain" description="Trigger factor C-terminal" evidence="13">
    <location>
        <begin position="263"/>
        <end position="417"/>
    </location>
</feature>
<evidence type="ECO:0000256" key="1">
    <source>
        <dbReference type="ARBA" id="ARBA00000971"/>
    </source>
</evidence>
<dbReference type="InterPro" id="IPR037041">
    <property type="entry name" value="Trigger_fac_C_sf"/>
</dbReference>
<evidence type="ECO:0000256" key="5">
    <source>
        <dbReference type="ARBA" id="ARBA00016902"/>
    </source>
</evidence>
<dbReference type="RefSeq" id="WP_129423078.1">
    <property type="nucleotide sequence ID" value="NZ_SDPW01000001.1"/>
</dbReference>
<evidence type="ECO:0000256" key="10">
    <source>
        <dbReference type="ARBA" id="ARBA00023306"/>
    </source>
</evidence>
<keyword evidence="8" id="KW-0143">Chaperone</keyword>
<dbReference type="SUPFAM" id="SSF109998">
    <property type="entry name" value="Triger factor/SurA peptide-binding domain-like"/>
    <property type="match status" value="1"/>
</dbReference>
<dbReference type="Gene3D" id="1.10.3120.10">
    <property type="entry name" value="Trigger factor, C-terminal domain"/>
    <property type="match status" value="1"/>
</dbReference>
<organism evidence="14 15">
    <name type="scientific">Senegalimassilia faecalis</name>
    <dbReference type="NCBI Taxonomy" id="2509433"/>
    <lineage>
        <taxon>Bacteria</taxon>
        <taxon>Bacillati</taxon>
        <taxon>Actinomycetota</taxon>
        <taxon>Coriobacteriia</taxon>
        <taxon>Coriobacteriales</taxon>
        <taxon>Coriobacteriaceae</taxon>
        <taxon>Senegalimassilia</taxon>
    </lineage>
</organism>
<evidence type="ECO:0000256" key="3">
    <source>
        <dbReference type="ARBA" id="ARBA00005464"/>
    </source>
</evidence>
<evidence type="ECO:0000256" key="7">
    <source>
        <dbReference type="ARBA" id="ARBA00023110"/>
    </source>
</evidence>
<evidence type="ECO:0000259" key="12">
    <source>
        <dbReference type="Pfam" id="PF05697"/>
    </source>
</evidence>
<reference evidence="14 15" key="1">
    <citation type="submission" date="2019-01" db="EMBL/GenBank/DDBJ databases">
        <title>Senegalimassilia sp. nov. KGMB04484 isolated human feces.</title>
        <authorList>
            <person name="Han K.-I."/>
            <person name="Kim J.-S."/>
            <person name="Lee K.C."/>
            <person name="Suh M.K."/>
            <person name="Eom M.K."/>
            <person name="Lee J.H."/>
            <person name="Park S.-H."/>
            <person name="Kang S.W."/>
            <person name="Park J.-E."/>
            <person name="Oh B.S."/>
            <person name="Yu S.Y."/>
            <person name="Choi S.-H."/>
            <person name="Lee D.H."/>
            <person name="Yoon H."/>
            <person name="Kim B.-Y."/>
            <person name="Lee J.H."/>
            <person name="Lee J.-S."/>
        </authorList>
    </citation>
    <scope>NUCLEOTIDE SEQUENCE [LARGE SCALE GENOMIC DNA]</scope>
    <source>
        <strain evidence="14 15">KGMB04484</strain>
    </source>
</reference>
<dbReference type="GO" id="GO:0015031">
    <property type="term" value="P:protein transport"/>
    <property type="evidence" value="ECO:0007669"/>
    <property type="project" value="InterPro"/>
</dbReference>
<dbReference type="InterPro" id="IPR008880">
    <property type="entry name" value="Trigger_fac_C"/>
</dbReference>
<dbReference type="InterPro" id="IPR036611">
    <property type="entry name" value="Trigger_fac_ribosome-bd_sf"/>
</dbReference>
<evidence type="ECO:0000313" key="14">
    <source>
        <dbReference type="EMBL" id="RXZ53348.1"/>
    </source>
</evidence>
<sequence>MKVTEKKLADGRYELTAVAATAEVAQAFNVAHYSFLANMGVQVGPGQTPEKVAEEELGIVNLDMVSQQLAVDYLVPFAVDKRNLCPAYPPKPILEGNMIKRGETFEFKLRVTPKPEYELTSYDPVTITVPAFKFDEAQVDQQVRQVLESYATYVRCDPHPLGENDAARIKVEAVQGGQPHKYLSTEGRTYIMGMNLLPEGFEKSLIGMTEGDTKTFSFDVPGAEEGAEPIECTVTVLECQCKEVPELTDEWVTKNIPMVRDAAALRGSIRESLLAEQQAQYREMQLSLAADELGSRFTGKIDDEVYEAMRETLMQNVKGSLAQQGVQFDEFVAMQGGIQQFSMMLMVQARQMLVQGYSLDALFRHENMDLTDEDILAACRAMNPADPTTVRRQMEGNGQGFVLRETAGRLKANRWLLEHANVVVEGQQPAPAAE</sequence>
<evidence type="ECO:0000256" key="2">
    <source>
        <dbReference type="ARBA" id="ARBA00004496"/>
    </source>
</evidence>
<dbReference type="PIRSF" id="PIRSF003095">
    <property type="entry name" value="Trigger_factor"/>
    <property type="match status" value="1"/>
</dbReference>
<dbReference type="Proteomes" id="UP000293345">
    <property type="component" value="Unassembled WGS sequence"/>
</dbReference>
<dbReference type="Gene3D" id="3.10.50.40">
    <property type="match status" value="1"/>
</dbReference>
<evidence type="ECO:0000259" key="13">
    <source>
        <dbReference type="Pfam" id="PF05698"/>
    </source>
</evidence>
<comment type="subcellular location">
    <subcellularLocation>
        <location evidence="2">Cytoplasm</location>
    </subcellularLocation>
</comment>
<dbReference type="GO" id="GO:0051301">
    <property type="term" value="P:cell division"/>
    <property type="evidence" value="ECO:0007669"/>
    <property type="project" value="UniProtKB-KW"/>
</dbReference>
<keyword evidence="10" id="KW-0131">Cell cycle</keyword>
<dbReference type="InterPro" id="IPR008881">
    <property type="entry name" value="Trigger_fac_ribosome-bd_bac"/>
</dbReference>